<comment type="caution">
    <text evidence="1">The sequence shown here is derived from an EMBL/GenBank/DDBJ whole genome shotgun (WGS) entry which is preliminary data.</text>
</comment>
<proteinExistence type="predicted"/>
<organism evidence="1 2">
    <name type="scientific">Geranomyces variabilis</name>
    <dbReference type="NCBI Taxonomy" id="109894"/>
    <lineage>
        <taxon>Eukaryota</taxon>
        <taxon>Fungi</taxon>
        <taxon>Fungi incertae sedis</taxon>
        <taxon>Chytridiomycota</taxon>
        <taxon>Chytridiomycota incertae sedis</taxon>
        <taxon>Chytridiomycetes</taxon>
        <taxon>Spizellomycetales</taxon>
        <taxon>Powellomycetaceae</taxon>
        <taxon>Geranomyces</taxon>
    </lineage>
</organism>
<name>A0AAD5TG97_9FUNG</name>
<dbReference type="EMBL" id="JADGJQ010000061">
    <property type="protein sequence ID" value="KAJ3174686.1"/>
    <property type="molecule type" value="Genomic_DNA"/>
</dbReference>
<dbReference type="Proteomes" id="UP001212152">
    <property type="component" value="Unassembled WGS sequence"/>
</dbReference>
<keyword evidence="2" id="KW-1185">Reference proteome</keyword>
<evidence type="ECO:0000313" key="2">
    <source>
        <dbReference type="Proteomes" id="UP001212152"/>
    </source>
</evidence>
<accession>A0AAD5TG97</accession>
<dbReference type="AlphaFoldDB" id="A0AAD5TG97"/>
<protein>
    <submittedName>
        <fullName evidence="1">Uncharacterized protein</fullName>
    </submittedName>
</protein>
<sequence length="231" mass="25212">MQDETTVNELAEELSQLSTAAAPLVPEFIELSEVEIDVLAAAADTAATTAAAFPLGDPALKRKWVAQTAKHLDARKRANIPANTVRGETTWAKKWADYKASVARQPEEGWTVSTLAQHLESFIDQVKMDNGSDFKDSSLKAGIDALFRVRTILDRRIKDLQDAGRGGTVHSGALTKSELAALLDLASCSTDTARGLCNRVYLHVNYFLCNHCGDAYEMEKKDLVKKFNAAS</sequence>
<gene>
    <name evidence="1" type="ORF">HDU87_006935</name>
</gene>
<reference evidence="1" key="1">
    <citation type="submission" date="2020-05" db="EMBL/GenBank/DDBJ databases">
        <title>Phylogenomic resolution of chytrid fungi.</title>
        <authorList>
            <person name="Stajich J.E."/>
            <person name="Amses K."/>
            <person name="Simmons R."/>
            <person name="Seto K."/>
            <person name="Myers J."/>
            <person name="Bonds A."/>
            <person name="Quandt C.A."/>
            <person name="Barry K."/>
            <person name="Liu P."/>
            <person name="Grigoriev I."/>
            <person name="Longcore J.E."/>
            <person name="James T.Y."/>
        </authorList>
    </citation>
    <scope>NUCLEOTIDE SEQUENCE</scope>
    <source>
        <strain evidence="1">JEL0379</strain>
    </source>
</reference>
<evidence type="ECO:0000313" key="1">
    <source>
        <dbReference type="EMBL" id="KAJ3174686.1"/>
    </source>
</evidence>